<dbReference type="Gene3D" id="1.10.30.10">
    <property type="entry name" value="High mobility group box domain"/>
    <property type="match status" value="1"/>
</dbReference>
<sequence length="469" mass="52929">MDLPYDSYQNCSEDLPKDLTIKTAKKLKPIPPPLNLGISEIVRISSTTPMSPKSPLVQKHLPFRKRAHSISANLIKQDSAITIPPTLEENVTSEFHSNNKLERVQSSPSFKLDSECYLRQNSEINVSANNIDLMLPYPNYRVGQYIKEEYRVPIDKERDKEFLQTLNTNSGPYRSQIEQISTSDLKPGEFVLDLSTNHNSVLLSPAPSSLGSSREELADAVKHNSKLLSWGCPWPPPIWHCFQPGSRLKLGSGWRTVEELSSYPPDWPGELLVERLSLPRDNILQINFCALSSCGEIVADVTSSHAFLVKDKGWAAACCDELYKRYAVRCSPLQPGDIVVQPVSQTLPMPSPDICDRMKRFSFPTSDESPSTFLLSPPTTPTRKSQEGSDKPKRPMNAFMLFAKRYRLELIQTNPGKDNRAISVILGEAWRTLPQEERDIFIQGAKDLSEEQKALYPDCWKRKRSHSTS</sequence>
<dbReference type="InterPro" id="IPR036910">
    <property type="entry name" value="HMG_box_dom_sf"/>
</dbReference>
<dbReference type="SUPFAM" id="SSF102031">
    <property type="entry name" value="AXH domain"/>
    <property type="match status" value="1"/>
</dbReference>
<protein>
    <recommendedName>
        <fullName evidence="3">HMG box domain-containing protein</fullName>
    </recommendedName>
</protein>
<evidence type="ECO:0000256" key="2">
    <source>
        <dbReference type="SAM" id="MobiDB-lite"/>
    </source>
</evidence>
<feature type="domain" description="HMG box" evidence="3">
    <location>
        <begin position="392"/>
        <end position="460"/>
    </location>
</feature>
<dbReference type="SUPFAM" id="SSF47095">
    <property type="entry name" value="HMG-box"/>
    <property type="match status" value="1"/>
</dbReference>
<dbReference type="PANTHER" id="PTHR15499:SF3">
    <property type="entry name" value="HMG BOX-CONTAINING PROTEIN 1"/>
    <property type="match status" value="1"/>
</dbReference>
<keyword evidence="1" id="KW-0539">Nucleus</keyword>
<dbReference type="InterPro" id="IPR036096">
    <property type="entry name" value="Ataxin_AXH_dom_sf"/>
</dbReference>
<accession>A0A1B6E0A2</accession>
<organism evidence="5">
    <name type="scientific">Clastoptera arizonana</name>
    <name type="common">Arizona spittle bug</name>
    <dbReference type="NCBI Taxonomy" id="38151"/>
    <lineage>
        <taxon>Eukaryota</taxon>
        <taxon>Metazoa</taxon>
        <taxon>Ecdysozoa</taxon>
        <taxon>Arthropoda</taxon>
        <taxon>Hexapoda</taxon>
        <taxon>Insecta</taxon>
        <taxon>Pterygota</taxon>
        <taxon>Neoptera</taxon>
        <taxon>Paraneoptera</taxon>
        <taxon>Hemiptera</taxon>
        <taxon>Auchenorrhyncha</taxon>
        <taxon>Cercopoidea</taxon>
        <taxon>Clastopteridae</taxon>
        <taxon>Clastoptera</taxon>
    </lineage>
</organism>
<evidence type="ECO:0000313" key="5">
    <source>
        <dbReference type="EMBL" id="JAS31341.1"/>
    </source>
</evidence>
<name>A0A1B6E0A2_9HEMI</name>
<feature type="compositionally biased region" description="Basic and acidic residues" evidence="2">
    <location>
        <begin position="384"/>
        <end position="393"/>
    </location>
</feature>
<feature type="region of interest" description="Disordered" evidence="2">
    <location>
        <begin position="363"/>
        <end position="394"/>
    </location>
</feature>
<evidence type="ECO:0000256" key="1">
    <source>
        <dbReference type="PROSITE-ProRule" id="PRU00267"/>
    </source>
</evidence>
<dbReference type="PANTHER" id="PTHR15499">
    <property type="entry name" value="HMG BOX-CONTAINING PROTEIN 1"/>
    <property type="match status" value="1"/>
</dbReference>
<dbReference type="GO" id="GO:0003723">
    <property type="term" value="F:RNA binding"/>
    <property type="evidence" value="ECO:0007669"/>
    <property type="project" value="InterPro"/>
</dbReference>
<dbReference type="GO" id="GO:0005634">
    <property type="term" value="C:nucleus"/>
    <property type="evidence" value="ECO:0007669"/>
    <property type="project" value="UniProtKB-UniRule"/>
</dbReference>
<dbReference type="InterPro" id="IPR009071">
    <property type="entry name" value="HMG_box_dom"/>
</dbReference>
<dbReference type="Pfam" id="PF00505">
    <property type="entry name" value="HMG_box"/>
    <property type="match status" value="1"/>
</dbReference>
<dbReference type="EMBL" id="GEDC01005957">
    <property type="protein sequence ID" value="JAS31341.1"/>
    <property type="molecule type" value="Transcribed_RNA"/>
</dbReference>
<dbReference type="SMART" id="SM00398">
    <property type="entry name" value="HMG"/>
    <property type="match status" value="1"/>
</dbReference>
<evidence type="ECO:0000259" key="3">
    <source>
        <dbReference type="PROSITE" id="PS50118"/>
    </source>
</evidence>
<gene>
    <name evidence="4" type="ORF">g.10880</name>
    <name evidence="5" type="ORF">g.10881</name>
</gene>
<reference evidence="5" key="1">
    <citation type="submission" date="2015-12" db="EMBL/GenBank/DDBJ databases">
        <title>De novo transcriptome assembly of four potential Pierce s Disease insect vectors from Arizona vineyards.</title>
        <authorList>
            <person name="Tassone E.E."/>
        </authorList>
    </citation>
    <scope>NUCLEOTIDE SEQUENCE</scope>
</reference>
<dbReference type="GO" id="GO:0000981">
    <property type="term" value="F:DNA-binding transcription factor activity, RNA polymerase II-specific"/>
    <property type="evidence" value="ECO:0007669"/>
    <property type="project" value="TreeGrafter"/>
</dbReference>
<dbReference type="PROSITE" id="PS50118">
    <property type="entry name" value="HMG_BOX_2"/>
    <property type="match status" value="1"/>
</dbReference>
<dbReference type="GO" id="GO:0000978">
    <property type="term" value="F:RNA polymerase II cis-regulatory region sequence-specific DNA binding"/>
    <property type="evidence" value="ECO:0007669"/>
    <property type="project" value="TreeGrafter"/>
</dbReference>
<dbReference type="InterPro" id="IPR039655">
    <property type="entry name" value="HBP1"/>
</dbReference>
<dbReference type="AlphaFoldDB" id="A0A1B6E0A2"/>
<dbReference type="EMBL" id="GEDC01011163">
    <property type="protein sequence ID" value="JAS26135.1"/>
    <property type="molecule type" value="Transcribed_RNA"/>
</dbReference>
<keyword evidence="1" id="KW-0238">DNA-binding</keyword>
<feature type="DNA-binding region" description="HMG box" evidence="1">
    <location>
        <begin position="392"/>
        <end position="460"/>
    </location>
</feature>
<proteinExistence type="predicted"/>
<evidence type="ECO:0000313" key="4">
    <source>
        <dbReference type="EMBL" id="JAS26135.1"/>
    </source>
</evidence>